<sequence length="13" mass="1595">MQKISTKFQIRKS</sequence>
<dbReference type="EMBL" id="HACA01008321">
    <property type="protein sequence ID" value="CDW25682.1"/>
    <property type="molecule type" value="Transcribed_RNA"/>
</dbReference>
<accession>A0A0K2TJ54</accession>
<protein>
    <submittedName>
        <fullName evidence="1">Uncharacterized protein</fullName>
    </submittedName>
</protein>
<proteinExistence type="predicted"/>
<name>A0A0K2TJ54_LEPSM</name>
<evidence type="ECO:0000313" key="1">
    <source>
        <dbReference type="EMBL" id="CDW25682.1"/>
    </source>
</evidence>
<reference evidence="1" key="1">
    <citation type="submission" date="2014-05" db="EMBL/GenBank/DDBJ databases">
        <authorList>
            <person name="Chronopoulou M."/>
        </authorList>
    </citation>
    <scope>NUCLEOTIDE SEQUENCE</scope>
    <source>
        <tissue evidence="1">Whole organism</tissue>
    </source>
</reference>
<organism evidence="1">
    <name type="scientific">Lepeophtheirus salmonis</name>
    <name type="common">Salmon louse</name>
    <name type="synonym">Caligus salmonis</name>
    <dbReference type="NCBI Taxonomy" id="72036"/>
    <lineage>
        <taxon>Eukaryota</taxon>
        <taxon>Metazoa</taxon>
        <taxon>Ecdysozoa</taxon>
        <taxon>Arthropoda</taxon>
        <taxon>Crustacea</taxon>
        <taxon>Multicrustacea</taxon>
        <taxon>Hexanauplia</taxon>
        <taxon>Copepoda</taxon>
        <taxon>Siphonostomatoida</taxon>
        <taxon>Caligidae</taxon>
        <taxon>Lepeophtheirus</taxon>
    </lineage>
</organism>